<dbReference type="PRINTS" id="PR01714">
    <property type="entry name" value="2FE2SRDCTASE"/>
</dbReference>
<reference evidence="2 3" key="1">
    <citation type="submission" date="2018-06" db="EMBL/GenBank/DDBJ databases">
        <authorList>
            <consortium name="Pathogen Informatics"/>
            <person name="Doyle S."/>
        </authorList>
    </citation>
    <scope>NUCLEOTIDE SEQUENCE [LARGE SCALE GENOMIC DNA]</scope>
    <source>
        <strain evidence="2 3">NCTC13443</strain>
    </source>
</reference>
<accession>A0A377UV89</accession>
<protein>
    <submittedName>
        <fullName evidence="2">Ferric reductase</fullName>
    </submittedName>
</protein>
<gene>
    <name evidence="2" type="primary">fhuF_2</name>
    <name evidence="2" type="ORF">NCTC13443_01508</name>
</gene>
<dbReference type="EMBL" id="UGKT01000001">
    <property type="protein sequence ID" value="STT01200.1"/>
    <property type="molecule type" value="Genomic_DNA"/>
</dbReference>
<evidence type="ECO:0000313" key="3">
    <source>
        <dbReference type="Proteomes" id="UP000255518"/>
    </source>
</evidence>
<proteinExistence type="predicted"/>
<dbReference type="Pfam" id="PF06276">
    <property type="entry name" value="FhuF"/>
    <property type="match status" value="1"/>
</dbReference>
<organism evidence="2 3">
    <name type="scientific">Klebsiella pneumoniae</name>
    <dbReference type="NCBI Taxonomy" id="573"/>
    <lineage>
        <taxon>Bacteria</taxon>
        <taxon>Pseudomonadati</taxon>
        <taxon>Pseudomonadota</taxon>
        <taxon>Gammaproteobacteria</taxon>
        <taxon>Enterobacterales</taxon>
        <taxon>Enterobacteriaceae</taxon>
        <taxon>Klebsiella/Raoultella group</taxon>
        <taxon>Klebsiella</taxon>
        <taxon>Klebsiella pneumoniae complex</taxon>
    </lineage>
</organism>
<feature type="domain" description="Aerobactin siderophore biosynthesis IucA/IucC-like C-terminal" evidence="1">
    <location>
        <begin position="93"/>
        <end position="136"/>
    </location>
</feature>
<name>A0A377UV89_KLEPN</name>
<evidence type="ECO:0000259" key="1">
    <source>
        <dbReference type="Pfam" id="PF06276"/>
    </source>
</evidence>
<dbReference type="InterPro" id="IPR008090">
    <property type="entry name" value="Fe_iron_reduct"/>
</dbReference>
<dbReference type="Proteomes" id="UP000255518">
    <property type="component" value="Unassembled WGS sequence"/>
</dbReference>
<dbReference type="GO" id="GO:0003824">
    <property type="term" value="F:catalytic activity"/>
    <property type="evidence" value="ECO:0007669"/>
    <property type="project" value="UniProtKB-ARBA"/>
</dbReference>
<dbReference type="InterPro" id="IPR022770">
    <property type="entry name" value="IucA/IucC-like_C"/>
</dbReference>
<dbReference type="AlphaFoldDB" id="A0A377UV89"/>
<evidence type="ECO:0000313" key="2">
    <source>
        <dbReference type="EMBL" id="STT01200.1"/>
    </source>
</evidence>
<sequence length="160" mass="18577">MAWRSLPLSDELIWRAPLPTAEHALAESIREKIATLRPHLLDFLRLDEPAPRHALTLAEWSQPIALRSLLATWSDHIYRHQPTLPREQKPLLSLWAQWYIGLLVPPLMLALLNEPQGLSLAPEHFHVEFHESGRRPASGLMCIAMPTSRGFHRRREWMPW</sequence>